<sequence length="288" mass="30874">MNPNTVCRQAHSAELAEWQVEIGGVVLLGPGTSIPIGEIEGLGVPEVRPQDVDNPVGDGAMPGIDYYGPRTVRIEAGIKAPGAPSAAVKILERMQQAAHAEGVRRSTGRMSVLRARWPGHETRRLYGRVRRMEATSTASAVHGWIPLDIEFVAMDPHFHADTPTRLTLPLDQVARPGRIINAGDAAAWPTLRISGPVAGPKVWNTVTGRALELDVALRAGEFVDIETRPGTRWVLRNGIVNAAASLSPSSRLDHFTIPPGPSEIVWNGGDLTATSSLTLSWRSGHTAL</sequence>
<protein>
    <submittedName>
        <fullName evidence="1">Phage tail family protein</fullName>
    </submittedName>
</protein>
<reference evidence="1 2" key="1">
    <citation type="submission" date="2020-08" db="EMBL/GenBank/DDBJ databases">
        <title>Genemic of Streptomyces polyaspartic.</title>
        <authorList>
            <person name="Liu W."/>
        </authorList>
    </citation>
    <scope>NUCLEOTIDE SEQUENCE [LARGE SCALE GENOMIC DNA]</scope>
    <source>
        <strain evidence="1 2">TRM66268-LWL</strain>
    </source>
</reference>
<keyword evidence="2" id="KW-1185">Reference proteome</keyword>
<dbReference type="Proteomes" id="UP000642284">
    <property type="component" value="Unassembled WGS sequence"/>
</dbReference>
<comment type="caution">
    <text evidence="1">The sequence shown here is derived from an EMBL/GenBank/DDBJ whole genome shotgun (WGS) entry which is preliminary data.</text>
</comment>
<name>A0ABR7ST08_9ACTN</name>
<evidence type="ECO:0000313" key="2">
    <source>
        <dbReference type="Proteomes" id="UP000642284"/>
    </source>
</evidence>
<gene>
    <name evidence="1" type="ORF">H9Y04_35270</name>
</gene>
<organism evidence="1 2">
    <name type="scientific">Streptomyces polyasparticus</name>
    <dbReference type="NCBI Taxonomy" id="2767826"/>
    <lineage>
        <taxon>Bacteria</taxon>
        <taxon>Bacillati</taxon>
        <taxon>Actinomycetota</taxon>
        <taxon>Actinomycetes</taxon>
        <taxon>Kitasatosporales</taxon>
        <taxon>Streptomycetaceae</taxon>
        <taxon>Streptomyces</taxon>
    </lineage>
</organism>
<dbReference type="EMBL" id="JACTVJ010000021">
    <property type="protein sequence ID" value="MBC9717805.1"/>
    <property type="molecule type" value="Genomic_DNA"/>
</dbReference>
<evidence type="ECO:0000313" key="1">
    <source>
        <dbReference type="EMBL" id="MBC9717805.1"/>
    </source>
</evidence>
<accession>A0ABR7ST08</accession>
<dbReference type="RefSeq" id="WP_187818250.1">
    <property type="nucleotide sequence ID" value="NZ_JACTVJ010000021.1"/>
</dbReference>
<proteinExistence type="predicted"/>